<dbReference type="OMA" id="DWICKAK"/>
<evidence type="ECO:0000313" key="1">
    <source>
        <dbReference type="EMBL" id="PBK92376.1"/>
    </source>
</evidence>
<dbReference type="InParanoid" id="A0A2H3DY29"/>
<dbReference type="EMBL" id="KZ293659">
    <property type="protein sequence ID" value="PBK92376.1"/>
    <property type="molecule type" value="Genomic_DNA"/>
</dbReference>
<proteinExistence type="predicted"/>
<keyword evidence="2" id="KW-1185">Reference proteome</keyword>
<gene>
    <name evidence="1" type="ORF">ARMGADRAFT_881258</name>
</gene>
<dbReference type="AlphaFoldDB" id="A0A2H3DY29"/>
<dbReference type="STRING" id="47427.A0A2H3DY29"/>
<name>A0A2H3DY29_ARMGA</name>
<dbReference type="Proteomes" id="UP000217790">
    <property type="component" value="Unassembled WGS sequence"/>
</dbReference>
<organism evidence="1 2">
    <name type="scientific">Armillaria gallica</name>
    <name type="common">Bulbous honey fungus</name>
    <name type="synonym">Armillaria bulbosa</name>
    <dbReference type="NCBI Taxonomy" id="47427"/>
    <lineage>
        <taxon>Eukaryota</taxon>
        <taxon>Fungi</taxon>
        <taxon>Dikarya</taxon>
        <taxon>Basidiomycota</taxon>
        <taxon>Agaricomycotina</taxon>
        <taxon>Agaricomycetes</taxon>
        <taxon>Agaricomycetidae</taxon>
        <taxon>Agaricales</taxon>
        <taxon>Marasmiineae</taxon>
        <taxon>Physalacriaceae</taxon>
        <taxon>Armillaria</taxon>
    </lineage>
</organism>
<dbReference type="OrthoDB" id="3259294at2759"/>
<feature type="non-terminal residue" evidence="1">
    <location>
        <position position="1"/>
    </location>
</feature>
<protein>
    <submittedName>
        <fullName evidence="1">Uncharacterized protein</fullName>
    </submittedName>
</protein>
<accession>A0A2H3DY29</accession>
<sequence>LRKLEAWINTFTPLLTYLFQCNTDVTSLRSGTAIKAVISYVSDYVTKPALKTHVIFEAIRSVFERNVKLLSSGETRKEKARKLIAKIVNVLGVKMEIGSPFIYSYLLGIPDHYTNKKFVVCFWQNYVSYIRKAWNHDDTHIASEKVLIRKHKGSLIGVSVVEDYAYRPDELTCLSLYDWICLSEKISLIHAQMKKNLSGMTYLYQDETPVAPDDTNDDITDSLAKEFSNAFRELGDIIEAFQPRKPDPESLKGSYSFQKEHPLSSTHHVVCRGILKAYVPNFVGSVLPRHDHGDNEYY</sequence>
<reference evidence="2" key="1">
    <citation type="journal article" date="2017" name="Nat. Ecol. Evol.">
        <title>Genome expansion and lineage-specific genetic innovations in the forest pathogenic fungi Armillaria.</title>
        <authorList>
            <person name="Sipos G."/>
            <person name="Prasanna A.N."/>
            <person name="Walter M.C."/>
            <person name="O'Connor E."/>
            <person name="Balint B."/>
            <person name="Krizsan K."/>
            <person name="Kiss B."/>
            <person name="Hess J."/>
            <person name="Varga T."/>
            <person name="Slot J."/>
            <person name="Riley R."/>
            <person name="Boka B."/>
            <person name="Rigling D."/>
            <person name="Barry K."/>
            <person name="Lee J."/>
            <person name="Mihaltcheva S."/>
            <person name="LaButti K."/>
            <person name="Lipzen A."/>
            <person name="Waldron R."/>
            <person name="Moloney N.M."/>
            <person name="Sperisen C."/>
            <person name="Kredics L."/>
            <person name="Vagvoelgyi C."/>
            <person name="Patrignani A."/>
            <person name="Fitzpatrick D."/>
            <person name="Nagy I."/>
            <person name="Doyle S."/>
            <person name="Anderson J.B."/>
            <person name="Grigoriev I.V."/>
            <person name="Gueldener U."/>
            <person name="Muensterkoetter M."/>
            <person name="Nagy L.G."/>
        </authorList>
    </citation>
    <scope>NUCLEOTIDE SEQUENCE [LARGE SCALE GENOMIC DNA]</scope>
    <source>
        <strain evidence="2">Ar21-2</strain>
    </source>
</reference>
<feature type="non-terminal residue" evidence="1">
    <location>
        <position position="298"/>
    </location>
</feature>
<evidence type="ECO:0000313" key="2">
    <source>
        <dbReference type="Proteomes" id="UP000217790"/>
    </source>
</evidence>